<keyword evidence="4" id="KW-0072">Autophagy</keyword>
<comment type="similarity">
    <text evidence="5">Belongs to the WD repeat PROPPIN family.</text>
</comment>
<comment type="subcellular location">
    <subcellularLocation>
        <location evidence="1">Preautophagosomal structure</location>
    </subcellularLocation>
</comment>
<name>A0ABP0G3F3_CLALP</name>
<accession>A0ABP0G3F3</accession>
<dbReference type="SUPFAM" id="SSF50978">
    <property type="entry name" value="WD40 repeat-like"/>
    <property type="match status" value="1"/>
</dbReference>
<dbReference type="Proteomes" id="UP001642483">
    <property type="component" value="Unassembled WGS sequence"/>
</dbReference>
<dbReference type="InterPro" id="IPR015943">
    <property type="entry name" value="WD40/YVTN_repeat-like_dom_sf"/>
</dbReference>
<dbReference type="EMBL" id="CAWYQH010000099">
    <property type="protein sequence ID" value="CAK8685321.1"/>
    <property type="molecule type" value="Genomic_DNA"/>
</dbReference>
<dbReference type="PANTHER" id="PTHR11227">
    <property type="entry name" value="WD-REPEAT PROTEIN INTERACTING WITH PHOSPHOINOSIDES WIPI -RELATED"/>
    <property type="match status" value="1"/>
</dbReference>
<protein>
    <recommendedName>
        <fullName evidence="8">WD repeat domain phosphoinositide-interacting protein 4</fullName>
    </recommendedName>
</protein>
<dbReference type="InterPro" id="IPR001680">
    <property type="entry name" value="WD40_rpt"/>
</dbReference>
<gene>
    <name evidence="6" type="ORF">CVLEPA_LOCUS16455</name>
</gene>
<comment type="caution">
    <text evidence="6">The sequence shown here is derived from an EMBL/GenBank/DDBJ whole genome shotgun (WGS) entry which is preliminary data.</text>
</comment>
<evidence type="ECO:0000256" key="4">
    <source>
        <dbReference type="ARBA" id="ARBA00023006"/>
    </source>
</evidence>
<organism evidence="6 7">
    <name type="scientific">Clavelina lepadiformis</name>
    <name type="common">Light-bulb sea squirt</name>
    <name type="synonym">Ascidia lepadiformis</name>
    <dbReference type="NCBI Taxonomy" id="159417"/>
    <lineage>
        <taxon>Eukaryota</taxon>
        <taxon>Metazoa</taxon>
        <taxon>Chordata</taxon>
        <taxon>Tunicata</taxon>
        <taxon>Ascidiacea</taxon>
        <taxon>Aplousobranchia</taxon>
        <taxon>Clavelinidae</taxon>
        <taxon>Clavelina</taxon>
    </lineage>
</organism>
<evidence type="ECO:0000256" key="5">
    <source>
        <dbReference type="ARBA" id="ARBA00025740"/>
    </source>
</evidence>
<evidence type="ECO:0000256" key="1">
    <source>
        <dbReference type="ARBA" id="ARBA00004329"/>
    </source>
</evidence>
<dbReference type="Pfam" id="PF21032">
    <property type="entry name" value="PROPPIN"/>
    <property type="match status" value="1"/>
</dbReference>
<dbReference type="Gene3D" id="2.130.10.10">
    <property type="entry name" value="YVTN repeat-like/Quinoprotein amine dehydrogenase"/>
    <property type="match status" value="1"/>
</dbReference>
<keyword evidence="3" id="KW-0677">Repeat</keyword>
<sequence>MESNVNNISFNQDKSCFTASMDDGMRLYNAEPLAEKTRLDVDQVGSVCKVAMLYRTNLLAVIFGGKHPKYSSNIVQIWDDRIKSFVLKYVLPDKVLNVHLCQDKIVIVLRTKVYVFTFPNNSKLMFQVDTRENPLGICQVSPSSGKNLLAVLGHNVGSLQLIHLSKVGENKSSSPITISAHQADIACMAVNNQGSIIATASEKGTLIRLFATQNCQKLMELRRGTDQAILHCINFSKDSSFLCAASDKGTVHVFALRDTTLNRRSAFAKAGQVSPFQQYTSSQWSFCNFTVPAECPCMCAFGPGKSVIAVCIDGTFHKYVFTEEGACSREGYDVYLNLEDENDF</sequence>
<dbReference type="SMART" id="SM00320">
    <property type="entry name" value="WD40"/>
    <property type="match status" value="2"/>
</dbReference>
<proteinExistence type="inferred from homology"/>
<evidence type="ECO:0000313" key="7">
    <source>
        <dbReference type="Proteomes" id="UP001642483"/>
    </source>
</evidence>
<reference evidence="6 7" key="1">
    <citation type="submission" date="2024-02" db="EMBL/GenBank/DDBJ databases">
        <authorList>
            <person name="Daric V."/>
            <person name="Darras S."/>
        </authorList>
    </citation>
    <scope>NUCLEOTIDE SEQUENCE [LARGE SCALE GENOMIC DNA]</scope>
</reference>
<evidence type="ECO:0008006" key="8">
    <source>
        <dbReference type="Google" id="ProtNLM"/>
    </source>
</evidence>
<keyword evidence="2" id="KW-0853">WD repeat</keyword>
<dbReference type="InterPro" id="IPR048720">
    <property type="entry name" value="PROPPIN"/>
</dbReference>
<keyword evidence="7" id="KW-1185">Reference proteome</keyword>
<evidence type="ECO:0000256" key="2">
    <source>
        <dbReference type="ARBA" id="ARBA00022574"/>
    </source>
</evidence>
<evidence type="ECO:0000313" key="6">
    <source>
        <dbReference type="EMBL" id="CAK8685321.1"/>
    </source>
</evidence>
<evidence type="ECO:0000256" key="3">
    <source>
        <dbReference type="ARBA" id="ARBA00022737"/>
    </source>
</evidence>
<dbReference type="InterPro" id="IPR036322">
    <property type="entry name" value="WD40_repeat_dom_sf"/>
</dbReference>